<protein>
    <submittedName>
        <fullName evidence="1">Uncharacterized protein</fullName>
    </submittedName>
</protein>
<accession>A0A0V1FAV7</accession>
<evidence type="ECO:0000313" key="1">
    <source>
        <dbReference type="EMBL" id="KRY83274.1"/>
    </source>
</evidence>
<comment type="caution">
    <text evidence="1">The sequence shown here is derived from an EMBL/GenBank/DDBJ whole genome shotgun (WGS) entry which is preliminary data.</text>
</comment>
<dbReference type="EMBL" id="JYDT01000146">
    <property type="protein sequence ID" value="KRY83274.1"/>
    <property type="molecule type" value="Genomic_DNA"/>
</dbReference>
<dbReference type="Proteomes" id="UP000054995">
    <property type="component" value="Unassembled WGS sequence"/>
</dbReference>
<evidence type="ECO:0000313" key="2">
    <source>
        <dbReference type="Proteomes" id="UP000054995"/>
    </source>
</evidence>
<keyword evidence="2" id="KW-1185">Reference proteome</keyword>
<gene>
    <name evidence="1" type="ORF">T4D_14264</name>
</gene>
<dbReference type="AlphaFoldDB" id="A0A0V1FAV7"/>
<proteinExistence type="predicted"/>
<name>A0A0V1FAV7_TRIPS</name>
<reference evidence="1 2" key="1">
    <citation type="submission" date="2015-01" db="EMBL/GenBank/DDBJ databases">
        <title>Evolution of Trichinella species and genotypes.</title>
        <authorList>
            <person name="Korhonen P.K."/>
            <person name="Edoardo P."/>
            <person name="Giuseppe L.R."/>
            <person name="Gasser R.B."/>
        </authorList>
    </citation>
    <scope>NUCLEOTIDE SEQUENCE [LARGE SCALE GENOMIC DNA]</scope>
    <source>
        <strain evidence="1">ISS470</strain>
    </source>
</reference>
<organism evidence="1 2">
    <name type="scientific">Trichinella pseudospiralis</name>
    <name type="common">Parasitic roundworm</name>
    <dbReference type="NCBI Taxonomy" id="6337"/>
    <lineage>
        <taxon>Eukaryota</taxon>
        <taxon>Metazoa</taxon>
        <taxon>Ecdysozoa</taxon>
        <taxon>Nematoda</taxon>
        <taxon>Enoplea</taxon>
        <taxon>Dorylaimia</taxon>
        <taxon>Trichinellida</taxon>
        <taxon>Trichinellidae</taxon>
        <taxon>Trichinella</taxon>
    </lineage>
</organism>
<sequence>MYIQIVRNEKDLMPSYLILRLFIIMLNKRNSLTQMLHLTKWASSHSSVLREVACENKTTTISTEV</sequence>